<feature type="transmembrane region" description="Helical" evidence="1">
    <location>
        <begin position="79"/>
        <end position="98"/>
    </location>
</feature>
<organism evidence="2 3">
    <name type="scientific">Mycolicibacterium peregrinum</name>
    <name type="common">Mycobacterium peregrinum</name>
    <dbReference type="NCBI Taxonomy" id="43304"/>
    <lineage>
        <taxon>Bacteria</taxon>
        <taxon>Bacillati</taxon>
        <taxon>Actinomycetota</taxon>
        <taxon>Actinomycetes</taxon>
        <taxon>Mycobacteriales</taxon>
        <taxon>Mycobacteriaceae</taxon>
        <taxon>Mycolicibacterium</taxon>
    </lineage>
</organism>
<keyword evidence="1" id="KW-0812">Transmembrane</keyword>
<evidence type="ECO:0000256" key="1">
    <source>
        <dbReference type="SAM" id="Phobius"/>
    </source>
</evidence>
<reference evidence="3" key="1">
    <citation type="submission" date="2016-06" db="EMBL/GenBank/DDBJ databases">
        <authorList>
            <person name="Sutton G."/>
            <person name="Brinkac L."/>
            <person name="Sanka R."/>
            <person name="Adams M."/>
            <person name="Lau E."/>
            <person name="Mehaffy C."/>
            <person name="Tameris M."/>
            <person name="Hatherill M."/>
            <person name="Hanekom W."/>
            <person name="Mahomed H."/>
            <person name="Mcshane H."/>
        </authorList>
    </citation>
    <scope>NUCLEOTIDE SEQUENCE [LARGE SCALE GENOMIC DNA]</scope>
    <source>
        <strain evidence="3">852002-10433_SCH5171157</strain>
    </source>
</reference>
<comment type="caution">
    <text evidence="2">The sequence shown here is derived from an EMBL/GenBank/DDBJ whole genome shotgun (WGS) entry which is preliminary data.</text>
</comment>
<keyword evidence="1" id="KW-1133">Transmembrane helix</keyword>
<feature type="transmembrane region" description="Helical" evidence="1">
    <location>
        <begin position="20"/>
        <end position="39"/>
    </location>
</feature>
<evidence type="ECO:0000313" key="2">
    <source>
        <dbReference type="EMBL" id="OBB79683.1"/>
    </source>
</evidence>
<gene>
    <name evidence="2" type="ORF">A5779_12400</name>
</gene>
<feature type="transmembrane region" description="Helical" evidence="1">
    <location>
        <begin position="51"/>
        <end position="73"/>
    </location>
</feature>
<keyword evidence="1" id="KW-0472">Membrane</keyword>
<proteinExistence type="predicted"/>
<dbReference type="AlphaFoldDB" id="A0A1A0V8X6"/>
<sequence>MVVSDDECGGGPDMDMTMRVILPLAALAALTMVIAVQLFRLRGGGASRQRHAGAVISGNLQLVCAVLLATSAVKHTETWRLFNVAAAVLCLCAGFIALRRGLKTEPRCVSRFRSAHPGGSAASSDVGSVHH</sequence>
<protein>
    <submittedName>
        <fullName evidence="2">Uncharacterized protein</fullName>
    </submittedName>
</protein>
<dbReference type="EMBL" id="LZSY01000200">
    <property type="protein sequence ID" value="OBB79683.1"/>
    <property type="molecule type" value="Genomic_DNA"/>
</dbReference>
<accession>A0A1A0V8X6</accession>
<evidence type="ECO:0000313" key="3">
    <source>
        <dbReference type="Proteomes" id="UP000094008"/>
    </source>
</evidence>
<name>A0A1A0V8X6_MYCPR</name>
<dbReference type="Proteomes" id="UP000094008">
    <property type="component" value="Unassembled WGS sequence"/>
</dbReference>